<dbReference type="Gene3D" id="3.40.50.2300">
    <property type="match status" value="1"/>
</dbReference>
<keyword evidence="7" id="KW-1185">Reference proteome</keyword>
<dbReference type="CDD" id="cd00156">
    <property type="entry name" value="REC"/>
    <property type="match status" value="1"/>
</dbReference>
<evidence type="ECO:0000313" key="6">
    <source>
        <dbReference type="EMBL" id="MBM7562270.1"/>
    </source>
</evidence>
<reference evidence="6 7" key="1">
    <citation type="submission" date="2021-01" db="EMBL/GenBank/DDBJ databases">
        <title>Genomic Encyclopedia of Type Strains, Phase IV (KMG-IV): sequencing the most valuable type-strain genomes for metagenomic binning, comparative biology and taxonomic classification.</title>
        <authorList>
            <person name="Goeker M."/>
        </authorList>
    </citation>
    <scope>NUCLEOTIDE SEQUENCE [LARGE SCALE GENOMIC DNA]</scope>
    <source>
        <strain evidence="6 7">DSM 24436</strain>
    </source>
</reference>
<dbReference type="EMBL" id="JAFBDT010000015">
    <property type="protein sequence ID" value="MBM7562270.1"/>
    <property type="molecule type" value="Genomic_DNA"/>
</dbReference>
<evidence type="ECO:0000256" key="1">
    <source>
        <dbReference type="ARBA" id="ARBA00018672"/>
    </source>
</evidence>
<comment type="caution">
    <text evidence="6">The sequence shown here is derived from an EMBL/GenBank/DDBJ whole genome shotgun (WGS) entry which is preliminary data.</text>
</comment>
<sequence>MKILHFEYSVFFRRVIHDMITNQGHDYTGTDTIDSLKKLLVENQYDVIFTGMELTDGSAEELLEKLKHLAHPKIPVVIITSSEVKDVTHRLKNLDFSDFILKENLTKDTLNRCLRRL</sequence>
<gene>
    <name evidence="6" type="ORF">JOC49_001814</name>
</gene>
<accession>A0ABS2MSD4</accession>
<evidence type="ECO:0000256" key="3">
    <source>
        <dbReference type="ARBA" id="ARBA00024867"/>
    </source>
</evidence>
<organism evidence="6 7">
    <name type="scientific">Fusibacter tunisiensis</name>
    <dbReference type="NCBI Taxonomy" id="1008308"/>
    <lineage>
        <taxon>Bacteria</taxon>
        <taxon>Bacillati</taxon>
        <taxon>Bacillota</taxon>
        <taxon>Clostridia</taxon>
        <taxon>Eubacteriales</taxon>
        <taxon>Eubacteriales Family XII. Incertae Sedis</taxon>
        <taxon>Fusibacter</taxon>
    </lineage>
</organism>
<dbReference type="InterPro" id="IPR001789">
    <property type="entry name" value="Sig_transdc_resp-reg_receiver"/>
</dbReference>
<comment type="caution">
    <text evidence="4">Lacks conserved residue(s) required for the propagation of feature annotation.</text>
</comment>
<feature type="domain" description="Response regulatory" evidence="5">
    <location>
        <begin position="2"/>
        <end position="117"/>
    </location>
</feature>
<evidence type="ECO:0000256" key="2">
    <source>
        <dbReference type="ARBA" id="ARBA00022553"/>
    </source>
</evidence>
<dbReference type="PANTHER" id="PTHR44591:SF3">
    <property type="entry name" value="RESPONSE REGULATORY DOMAIN-CONTAINING PROTEIN"/>
    <property type="match status" value="1"/>
</dbReference>
<keyword evidence="2" id="KW-0597">Phosphoprotein</keyword>
<evidence type="ECO:0000313" key="7">
    <source>
        <dbReference type="Proteomes" id="UP000767854"/>
    </source>
</evidence>
<dbReference type="Pfam" id="PF00072">
    <property type="entry name" value="Response_reg"/>
    <property type="match status" value="1"/>
</dbReference>
<proteinExistence type="predicted"/>
<dbReference type="SMART" id="SM00448">
    <property type="entry name" value="REC"/>
    <property type="match status" value="1"/>
</dbReference>
<evidence type="ECO:0000256" key="4">
    <source>
        <dbReference type="PROSITE-ProRule" id="PRU00169"/>
    </source>
</evidence>
<dbReference type="InterPro" id="IPR050595">
    <property type="entry name" value="Bact_response_regulator"/>
</dbReference>
<dbReference type="PANTHER" id="PTHR44591">
    <property type="entry name" value="STRESS RESPONSE REGULATOR PROTEIN 1"/>
    <property type="match status" value="1"/>
</dbReference>
<evidence type="ECO:0000259" key="5">
    <source>
        <dbReference type="PROSITE" id="PS50110"/>
    </source>
</evidence>
<protein>
    <recommendedName>
        <fullName evidence="1">Stage 0 sporulation protein A homolog</fullName>
    </recommendedName>
</protein>
<dbReference type="PROSITE" id="PS50110">
    <property type="entry name" value="RESPONSE_REGULATORY"/>
    <property type="match status" value="1"/>
</dbReference>
<dbReference type="SUPFAM" id="SSF52172">
    <property type="entry name" value="CheY-like"/>
    <property type="match status" value="1"/>
</dbReference>
<dbReference type="Proteomes" id="UP000767854">
    <property type="component" value="Unassembled WGS sequence"/>
</dbReference>
<comment type="function">
    <text evidence="3">May play the central regulatory role in sporulation. It may be an element of the effector pathway responsible for the activation of sporulation genes in response to nutritional stress. Spo0A may act in concert with spo0H (a sigma factor) to control the expression of some genes that are critical to the sporulation process.</text>
</comment>
<name>A0ABS2MSD4_9FIRM</name>
<dbReference type="InterPro" id="IPR011006">
    <property type="entry name" value="CheY-like_superfamily"/>
</dbReference>
<dbReference type="RefSeq" id="WP_204664517.1">
    <property type="nucleotide sequence ID" value="NZ_JAFBDT010000015.1"/>
</dbReference>